<name>A0A1U8PFZ2_GOSHI</name>
<accession>A0A1U8PFZ2</accession>
<dbReference type="PANTHER" id="PTHR33116:SF86">
    <property type="entry name" value="REVERSE TRANSCRIPTASE DOMAIN-CONTAINING PROTEIN"/>
    <property type="match status" value="1"/>
</dbReference>
<reference evidence="1" key="1">
    <citation type="journal article" date="2020" name="Nat. Genet.">
        <title>Genomic diversifications of five Gossypium allopolyploid species and their impact on cotton improvement.</title>
        <authorList>
            <person name="Chen Z.J."/>
            <person name="Sreedasyam A."/>
            <person name="Ando A."/>
            <person name="Song Q."/>
            <person name="De Santiago L.M."/>
            <person name="Hulse-Kemp A.M."/>
            <person name="Ding M."/>
            <person name="Ye W."/>
            <person name="Kirkbride R.C."/>
            <person name="Jenkins J."/>
            <person name="Plott C."/>
            <person name="Lovell J."/>
            <person name="Lin Y.M."/>
            <person name="Vaughn R."/>
            <person name="Liu B."/>
            <person name="Simpson S."/>
            <person name="Scheffler B.E."/>
            <person name="Wen L."/>
            <person name="Saski C.A."/>
            <person name="Grover C.E."/>
            <person name="Hu G."/>
            <person name="Conover J.L."/>
            <person name="Carlson J.W."/>
            <person name="Shu S."/>
            <person name="Boston L.B."/>
            <person name="Williams M."/>
            <person name="Peterson D.G."/>
            <person name="McGee K."/>
            <person name="Jones D.C."/>
            <person name="Wendel J.F."/>
            <person name="Stelly D.M."/>
            <person name="Grimwood J."/>
            <person name="Schmutz J."/>
        </authorList>
    </citation>
    <scope>NUCLEOTIDE SEQUENCE [LARGE SCALE GENOMIC DNA]</scope>
    <source>
        <strain evidence="1">cv. TM-1</strain>
    </source>
</reference>
<dbReference type="GeneID" id="107958783"/>
<proteinExistence type="predicted"/>
<evidence type="ECO:0000313" key="1">
    <source>
        <dbReference type="Proteomes" id="UP000818029"/>
    </source>
</evidence>
<keyword evidence="1" id="KW-1185">Reference proteome</keyword>
<protein>
    <recommendedName>
        <fullName evidence="3">Reverse transcriptase</fullName>
    </recommendedName>
</protein>
<reference evidence="2" key="2">
    <citation type="submission" date="2025-08" db="UniProtKB">
        <authorList>
            <consortium name="RefSeq"/>
        </authorList>
    </citation>
    <scope>IDENTIFICATION</scope>
</reference>
<organism evidence="1 2">
    <name type="scientific">Gossypium hirsutum</name>
    <name type="common">Upland cotton</name>
    <name type="synonym">Gossypium mexicanum</name>
    <dbReference type="NCBI Taxonomy" id="3635"/>
    <lineage>
        <taxon>Eukaryota</taxon>
        <taxon>Viridiplantae</taxon>
        <taxon>Streptophyta</taxon>
        <taxon>Embryophyta</taxon>
        <taxon>Tracheophyta</taxon>
        <taxon>Spermatophyta</taxon>
        <taxon>Magnoliopsida</taxon>
        <taxon>eudicotyledons</taxon>
        <taxon>Gunneridae</taxon>
        <taxon>Pentapetalae</taxon>
        <taxon>rosids</taxon>
        <taxon>malvids</taxon>
        <taxon>Malvales</taxon>
        <taxon>Malvaceae</taxon>
        <taxon>Malvoideae</taxon>
        <taxon>Gossypium</taxon>
    </lineage>
</organism>
<gene>
    <name evidence="2" type="primary">LOC107958783</name>
</gene>
<dbReference type="PaxDb" id="3635-A0A1U8PFZ2"/>
<dbReference type="RefSeq" id="XP_016750146.1">
    <property type="nucleotide sequence ID" value="XM_016894657.1"/>
</dbReference>
<dbReference type="KEGG" id="ghi:107958783"/>
<dbReference type="PANTHER" id="PTHR33116">
    <property type="entry name" value="REVERSE TRANSCRIPTASE ZINC-BINDING DOMAIN-CONTAINING PROTEIN-RELATED-RELATED"/>
    <property type="match status" value="1"/>
</dbReference>
<sequence>MDQALILKEILKCFCAFSGHKISVRKSNMYFSKGVDPSLCDQISQLFGFQKVTNLGSYLGVPVLYDRATKSTLNFVVEKVQISKGVCNGIGRIARYFIWGGSVGHLKTALVGWDFICQPKSHGGLGIRHLHDQNNYFLMKIGFNLVSLRMLYGFKFFTQNMVGKVSFLFLSIRVIALIFGDLSLRCGPYFVRILCGQLGMALQSGDGKILGYLDGSWNVDMLRIWLPDDMIRHVINTPPPHSAGGEDRIIWARSGSGSFFVRSAY</sequence>
<evidence type="ECO:0008006" key="3">
    <source>
        <dbReference type="Google" id="ProtNLM"/>
    </source>
</evidence>
<evidence type="ECO:0000313" key="2">
    <source>
        <dbReference type="RefSeq" id="XP_016750146.1"/>
    </source>
</evidence>
<dbReference type="Proteomes" id="UP000818029">
    <property type="component" value="Chromosome A11"/>
</dbReference>
<dbReference type="STRING" id="3635.A0A1U8PFZ2"/>
<dbReference type="AlphaFoldDB" id="A0A1U8PFZ2"/>